<feature type="region of interest" description="Disordered" evidence="4">
    <location>
        <begin position="444"/>
        <end position="485"/>
    </location>
</feature>
<proteinExistence type="predicted"/>
<dbReference type="Gene3D" id="3.30.70.330">
    <property type="match status" value="1"/>
</dbReference>
<comment type="caution">
    <text evidence="6">The sequence shown here is derived from an EMBL/GenBank/DDBJ whole genome shotgun (WGS) entry which is preliminary data.</text>
</comment>
<protein>
    <recommendedName>
        <fullName evidence="5">RRM domain-containing protein</fullName>
    </recommendedName>
</protein>
<evidence type="ECO:0000313" key="6">
    <source>
        <dbReference type="EMBL" id="KAF9458871.1"/>
    </source>
</evidence>
<evidence type="ECO:0000256" key="2">
    <source>
        <dbReference type="ARBA" id="ARBA00022884"/>
    </source>
</evidence>
<dbReference type="GO" id="GO:0005730">
    <property type="term" value="C:nucleolus"/>
    <property type="evidence" value="ECO:0007669"/>
    <property type="project" value="UniProtKB-SubCell"/>
</dbReference>
<dbReference type="InterPro" id="IPR034138">
    <property type="entry name" value="NOP8_RRM"/>
</dbReference>
<dbReference type="PANTHER" id="PTHR48029:SF1">
    <property type="entry name" value="NUCLEOLAR PROTEIN 8"/>
    <property type="match status" value="1"/>
</dbReference>
<feature type="region of interest" description="Disordered" evidence="4">
    <location>
        <begin position="149"/>
        <end position="205"/>
    </location>
</feature>
<feature type="compositionally biased region" description="Basic residues" evidence="4">
    <location>
        <begin position="169"/>
        <end position="181"/>
    </location>
</feature>
<dbReference type="InterPro" id="IPR000504">
    <property type="entry name" value="RRM_dom"/>
</dbReference>
<dbReference type="SMART" id="SM00360">
    <property type="entry name" value="RRM"/>
    <property type="match status" value="1"/>
</dbReference>
<dbReference type="InterPro" id="IPR012677">
    <property type="entry name" value="Nucleotide-bd_a/b_plait_sf"/>
</dbReference>
<evidence type="ECO:0000256" key="3">
    <source>
        <dbReference type="ARBA" id="ARBA00023242"/>
    </source>
</evidence>
<feature type="compositionally biased region" description="Low complexity" evidence="4">
    <location>
        <begin position="460"/>
        <end position="485"/>
    </location>
</feature>
<name>A0A9P6CAW3_9AGAR</name>
<gene>
    <name evidence="6" type="ORF">BDZ94DRAFT_1300909</name>
</gene>
<evidence type="ECO:0000259" key="5">
    <source>
        <dbReference type="SMART" id="SM00360"/>
    </source>
</evidence>
<keyword evidence="2" id="KW-0694">RNA-binding</keyword>
<dbReference type="Proteomes" id="UP000807353">
    <property type="component" value="Unassembled WGS sequence"/>
</dbReference>
<dbReference type="SUPFAM" id="SSF54928">
    <property type="entry name" value="RNA-binding domain, RBD"/>
    <property type="match status" value="1"/>
</dbReference>
<evidence type="ECO:0000256" key="1">
    <source>
        <dbReference type="ARBA" id="ARBA00004604"/>
    </source>
</evidence>
<dbReference type="EMBL" id="MU150328">
    <property type="protein sequence ID" value="KAF9458871.1"/>
    <property type="molecule type" value="Genomic_DNA"/>
</dbReference>
<comment type="subcellular location">
    <subcellularLocation>
        <location evidence="1">Nucleus</location>
        <location evidence="1">Nucleolus</location>
    </subcellularLocation>
</comment>
<feature type="compositionally biased region" description="Basic and acidic residues" evidence="4">
    <location>
        <begin position="182"/>
        <end position="193"/>
    </location>
</feature>
<feature type="region of interest" description="Disordered" evidence="4">
    <location>
        <begin position="389"/>
        <end position="409"/>
    </location>
</feature>
<keyword evidence="7" id="KW-1185">Reference proteome</keyword>
<accession>A0A9P6CAW3</accession>
<feature type="region of interest" description="Disordered" evidence="4">
    <location>
        <begin position="100"/>
        <end position="123"/>
    </location>
</feature>
<keyword evidence="3" id="KW-0539">Nucleus</keyword>
<feature type="compositionally biased region" description="Basic and acidic residues" evidence="4">
    <location>
        <begin position="582"/>
        <end position="591"/>
    </location>
</feature>
<reference evidence="6" key="1">
    <citation type="submission" date="2020-11" db="EMBL/GenBank/DDBJ databases">
        <authorList>
            <consortium name="DOE Joint Genome Institute"/>
            <person name="Ahrendt S."/>
            <person name="Riley R."/>
            <person name="Andreopoulos W."/>
            <person name="Labutti K."/>
            <person name="Pangilinan J."/>
            <person name="Ruiz-Duenas F.J."/>
            <person name="Barrasa J.M."/>
            <person name="Sanchez-Garcia M."/>
            <person name="Camarero S."/>
            <person name="Miyauchi S."/>
            <person name="Serrano A."/>
            <person name="Linde D."/>
            <person name="Babiker R."/>
            <person name="Drula E."/>
            <person name="Ayuso-Fernandez I."/>
            <person name="Pacheco R."/>
            <person name="Padilla G."/>
            <person name="Ferreira P."/>
            <person name="Barriuso J."/>
            <person name="Kellner H."/>
            <person name="Castanera R."/>
            <person name="Alfaro M."/>
            <person name="Ramirez L."/>
            <person name="Pisabarro A.G."/>
            <person name="Kuo A."/>
            <person name="Tritt A."/>
            <person name="Lipzen A."/>
            <person name="He G."/>
            <person name="Yan M."/>
            <person name="Ng V."/>
            <person name="Cullen D."/>
            <person name="Martin F."/>
            <person name="Rosso M.-N."/>
            <person name="Henrissat B."/>
            <person name="Hibbett D."/>
            <person name="Martinez A.T."/>
            <person name="Grigoriev I.V."/>
        </authorList>
    </citation>
    <scope>NUCLEOTIDE SEQUENCE</scope>
    <source>
        <strain evidence="6">CBS 247.69</strain>
    </source>
</reference>
<dbReference type="AlphaFoldDB" id="A0A9P6CAW3"/>
<dbReference type="InterPro" id="IPR035979">
    <property type="entry name" value="RBD_domain_sf"/>
</dbReference>
<feature type="domain" description="RRM" evidence="5">
    <location>
        <begin position="11"/>
        <end position="86"/>
    </location>
</feature>
<dbReference type="GO" id="GO:0003723">
    <property type="term" value="F:RNA binding"/>
    <property type="evidence" value="ECO:0007669"/>
    <property type="project" value="UniProtKB-KW"/>
</dbReference>
<organism evidence="6 7">
    <name type="scientific">Collybia nuda</name>
    <dbReference type="NCBI Taxonomy" id="64659"/>
    <lineage>
        <taxon>Eukaryota</taxon>
        <taxon>Fungi</taxon>
        <taxon>Dikarya</taxon>
        <taxon>Basidiomycota</taxon>
        <taxon>Agaricomycotina</taxon>
        <taxon>Agaricomycetes</taxon>
        <taxon>Agaricomycetidae</taxon>
        <taxon>Agaricales</taxon>
        <taxon>Tricholomatineae</taxon>
        <taxon>Clitocybaceae</taxon>
        <taxon>Collybia</taxon>
    </lineage>
</organism>
<evidence type="ECO:0000256" key="4">
    <source>
        <dbReference type="SAM" id="MobiDB-lite"/>
    </source>
</evidence>
<dbReference type="OrthoDB" id="21643at2759"/>
<dbReference type="PANTHER" id="PTHR48029">
    <property type="entry name" value="NUCLEOLAR PROTEIN 8"/>
    <property type="match status" value="1"/>
</dbReference>
<dbReference type="CDD" id="cd12226">
    <property type="entry name" value="RRM_NOL8"/>
    <property type="match status" value="1"/>
</dbReference>
<feature type="region of interest" description="Disordered" evidence="4">
    <location>
        <begin position="569"/>
        <end position="591"/>
    </location>
</feature>
<feature type="compositionally biased region" description="Basic residues" evidence="4">
    <location>
        <begin position="569"/>
        <end position="581"/>
    </location>
</feature>
<evidence type="ECO:0000313" key="7">
    <source>
        <dbReference type="Proteomes" id="UP000807353"/>
    </source>
</evidence>
<sequence length="591" mass="64483">MPDADATLTKRLHISGLTPALTPADLSTRLSTFGTVKAVDGFGLRDGLDQPRKFGYVTLETTAGKLARCLNLLSGSTWKGAKLRIGEAKPDFMERLAKERQAALDEPPRKKRKRSGGAHADDMSLVTPENVVGRGGWKVTPMGRIVRPVKMRPEHPMPPMEEDLSKTTSKAKTKAAKFPKKHTGDGKDGDGETKKRKRVKDPDVRARRRTIDVTRWGSVHLKGMFLDMDVVGTKVDIDMGVAAAATVESDIVNDDDSEDSEMIEEIEVQPPAPSPLRHAPTVPTLAPTPVLVPPPVVKVLPDNNTDVQLEKAQSLNLLASLFGGKDEDDWVGRESVGSDIDEEELAKGQGMMIDDQNEDVGFEIVPMDPTQRVPIEAGGSDDGMEVEAVAAGSPTSAPSPPKQKQKQVTKLKDLFAPREDDAGFSLLGHLDLDLELDDEVPFSTTQPTHAEQDYSPPPTTTTTTATTTTTTAPGTHTQSHTHTYTSIPTYPTPQINPKHPFFFPLPPSLTSLQNAKAHPPDLFELARERGWSWSDTGAGFFREGTEEDVRAAWEEGKSELTKGWRKRWREAGKVGRRSGRGRGRDAGDLGE</sequence>